<dbReference type="PANTHER" id="PTHR37694">
    <property type="entry name" value="SLR8022 PROTEIN"/>
    <property type="match status" value="1"/>
</dbReference>
<reference evidence="2" key="1">
    <citation type="submission" date="2024-05" db="EMBL/GenBank/DDBJ databases">
        <authorList>
            <person name="Bunk B."/>
            <person name="Swiderski J."/>
            <person name="Sproer C."/>
            <person name="Thiel V."/>
        </authorList>
    </citation>
    <scope>NUCLEOTIDE SEQUENCE</scope>
    <source>
        <strain evidence="2">DSM 17735</strain>
    </source>
</reference>
<dbReference type="InterPro" id="IPR013096">
    <property type="entry name" value="Cupin_2"/>
</dbReference>
<accession>A0AAU7LP79</accession>
<dbReference type="RefSeq" id="WP_349278025.1">
    <property type="nucleotide sequence ID" value="NZ_CBCSCU010000009.1"/>
</dbReference>
<evidence type="ECO:0000313" key="2">
    <source>
        <dbReference type="EMBL" id="XBP69420.1"/>
    </source>
</evidence>
<dbReference type="InterPro" id="IPR011051">
    <property type="entry name" value="RmlC_Cupin_sf"/>
</dbReference>
<organism evidence="2">
    <name type="scientific">Polaromonas hydrogenivorans</name>
    <dbReference type="NCBI Taxonomy" id="335476"/>
    <lineage>
        <taxon>Bacteria</taxon>
        <taxon>Pseudomonadati</taxon>
        <taxon>Pseudomonadota</taxon>
        <taxon>Betaproteobacteria</taxon>
        <taxon>Burkholderiales</taxon>
        <taxon>Comamonadaceae</taxon>
        <taxon>Polaromonas</taxon>
    </lineage>
</organism>
<proteinExistence type="predicted"/>
<dbReference type="PANTHER" id="PTHR37694:SF1">
    <property type="entry name" value="SLR8022 PROTEIN"/>
    <property type="match status" value="1"/>
</dbReference>
<protein>
    <submittedName>
        <fullName evidence="2">Cupin domain-containing protein</fullName>
    </submittedName>
</protein>
<sequence>MAIAHAAPGQIVDVQPLGKQLCESRNVALFKTDGLEVMRLVMPAGKTMPSHWVKGEVTMHCLEGEVDLMAGGQTRRMKAGQLVWLEGGVDHALTAVHDSSLLLTIVLRK</sequence>
<name>A0AAU7LP79_9BURK</name>
<gene>
    <name evidence="2" type="ORF">ABLV49_16200</name>
</gene>
<dbReference type="Pfam" id="PF07883">
    <property type="entry name" value="Cupin_2"/>
    <property type="match status" value="1"/>
</dbReference>
<dbReference type="AlphaFoldDB" id="A0AAU7LP79"/>
<dbReference type="Gene3D" id="2.60.120.10">
    <property type="entry name" value="Jelly Rolls"/>
    <property type="match status" value="1"/>
</dbReference>
<feature type="domain" description="Cupin type-2" evidence="1">
    <location>
        <begin position="40"/>
        <end position="103"/>
    </location>
</feature>
<dbReference type="SUPFAM" id="SSF51182">
    <property type="entry name" value="RmlC-like cupins"/>
    <property type="match status" value="1"/>
</dbReference>
<dbReference type="EMBL" id="CP157675">
    <property type="protein sequence ID" value="XBP69420.1"/>
    <property type="molecule type" value="Genomic_DNA"/>
</dbReference>
<dbReference type="InterPro" id="IPR014710">
    <property type="entry name" value="RmlC-like_jellyroll"/>
</dbReference>
<dbReference type="CDD" id="cd02230">
    <property type="entry name" value="cupin_HP0902-like"/>
    <property type="match status" value="1"/>
</dbReference>
<evidence type="ECO:0000259" key="1">
    <source>
        <dbReference type="Pfam" id="PF07883"/>
    </source>
</evidence>